<feature type="compositionally biased region" description="Low complexity" evidence="1">
    <location>
        <begin position="481"/>
        <end position="491"/>
    </location>
</feature>
<accession>A0A835TD47</accession>
<gene>
    <name evidence="2" type="ORF">HXX76_003104</name>
</gene>
<sequence length="541" mass="58140">MAHVAPGNPDVIKIWAGLYGQQEYSDCTVVFMLETSPPGGQAAPAVEPAGAGLDAPPGQRRSASKRRKLAAEQAVSVTITVAGGETSPATTAHADVPEIRIAVRSADEVAAAAAVVKFAYTGLVKAGSITEALQVRQQADYLRMPSRNSSSAEAATELFRCSALYPDPANDPTFAAFAAVLAEAKRRLVAHFGDALAVLNKEVLRIQVLTLPAVGLEALLESDDFGTDSESSVVLMLAEWMDVNYGRTDADTRRRLCGLLRLVQCSRGDLDWILPALALDHYCHPDSLAGWLPITPDQAGWLSKYVGASGAVKAALWEGRAAGGGMPKGWLNDRPRRPCVPPAGLTFTYSASREELLEAFGHLGERQCSSLLPDVDATPNECIWAMGLEWHPKLEYRQGNAKVGMFLIVRVPATLEVESGTVHRLEELRRPTESLQARLYISKCGADGRREDVRICSFASSEVFTFGSGWGNDIALSGAAAPPASVQQQAGEQRPAGEKQQEEQARRAREAAVAAQWAAYLKDDKLTGKVVLLPQEDTNQQ</sequence>
<evidence type="ECO:0000313" key="3">
    <source>
        <dbReference type="Proteomes" id="UP000650467"/>
    </source>
</evidence>
<feature type="region of interest" description="Disordered" evidence="1">
    <location>
        <begin position="40"/>
        <end position="62"/>
    </location>
</feature>
<proteinExistence type="predicted"/>
<reference evidence="2" key="1">
    <citation type="journal article" date="2020" name="bioRxiv">
        <title>Comparative genomics of Chlamydomonas.</title>
        <authorList>
            <person name="Craig R.J."/>
            <person name="Hasan A.R."/>
            <person name="Ness R.W."/>
            <person name="Keightley P.D."/>
        </authorList>
    </citation>
    <scope>NUCLEOTIDE SEQUENCE</scope>
    <source>
        <strain evidence="2">SAG 7.73</strain>
    </source>
</reference>
<dbReference type="AlphaFoldDB" id="A0A835TD47"/>
<feature type="region of interest" description="Disordered" evidence="1">
    <location>
        <begin position="481"/>
        <end position="508"/>
    </location>
</feature>
<feature type="compositionally biased region" description="Basic and acidic residues" evidence="1">
    <location>
        <begin position="495"/>
        <end position="508"/>
    </location>
</feature>
<comment type="caution">
    <text evidence="2">The sequence shown here is derived from an EMBL/GenBank/DDBJ whole genome shotgun (WGS) entry which is preliminary data.</text>
</comment>
<dbReference type="EMBL" id="JAEHOC010000005">
    <property type="protein sequence ID" value="KAG2441482.1"/>
    <property type="molecule type" value="Genomic_DNA"/>
</dbReference>
<name>A0A835TD47_CHLIN</name>
<organism evidence="2 3">
    <name type="scientific">Chlamydomonas incerta</name>
    <dbReference type="NCBI Taxonomy" id="51695"/>
    <lineage>
        <taxon>Eukaryota</taxon>
        <taxon>Viridiplantae</taxon>
        <taxon>Chlorophyta</taxon>
        <taxon>core chlorophytes</taxon>
        <taxon>Chlorophyceae</taxon>
        <taxon>CS clade</taxon>
        <taxon>Chlamydomonadales</taxon>
        <taxon>Chlamydomonadaceae</taxon>
        <taxon>Chlamydomonas</taxon>
    </lineage>
</organism>
<protein>
    <recommendedName>
        <fullName evidence="4">BACK domain-containing protein</fullName>
    </recommendedName>
</protein>
<keyword evidence="3" id="KW-1185">Reference proteome</keyword>
<evidence type="ECO:0000256" key="1">
    <source>
        <dbReference type="SAM" id="MobiDB-lite"/>
    </source>
</evidence>
<dbReference type="OrthoDB" id="546755at2759"/>
<evidence type="ECO:0000313" key="2">
    <source>
        <dbReference type="EMBL" id="KAG2441482.1"/>
    </source>
</evidence>
<dbReference type="Proteomes" id="UP000650467">
    <property type="component" value="Unassembled WGS sequence"/>
</dbReference>
<evidence type="ECO:0008006" key="4">
    <source>
        <dbReference type="Google" id="ProtNLM"/>
    </source>
</evidence>